<dbReference type="Proteomes" id="UP000282386">
    <property type="component" value="Chromosome"/>
</dbReference>
<evidence type="ECO:0000313" key="2">
    <source>
        <dbReference type="EMBL" id="VEI24303.1"/>
    </source>
</evidence>
<evidence type="ECO:0000313" key="3">
    <source>
        <dbReference type="Proteomes" id="UP000282386"/>
    </source>
</evidence>
<name>A0A7Z9A4S2_9MICC</name>
<protein>
    <submittedName>
        <fullName evidence="2">Uncharacterized protein</fullName>
    </submittedName>
</protein>
<accession>A0A7Z9A4S2</accession>
<dbReference type="AlphaFoldDB" id="A0A7Z9A4S2"/>
<gene>
    <name evidence="2" type="ORF">NCTC10207_02015</name>
</gene>
<evidence type="ECO:0000256" key="1">
    <source>
        <dbReference type="SAM" id="MobiDB-lite"/>
    </source>
</evidence>
<reference evidence="2 3" key="1">
    <citation type="submission" date="2018-12" db="EMBL/GenBank/DDBJ databases">
        <authorList>
            <consortium name="Pathogen Informatics"/>
        </authorList>
    </citation>
    <scope>NUCLEOTIDE SEQUENCE [LARGE SCALE GENOMIC DNA]</scope>
    <source>
        <strain evidence="2 3">NCTC10207</strain>
    </source>
</reference>
<feature type="compositionally biased region" description="Basic and acidic residues" evidence="1">
    <location>
        <begin position="94"/>
        <end position="117"/>
    </location>
</feature>
<dbReference type="EMBL" id="LR134479">
    <property type="protein sequence ID" value="VEI24303.1"/>
    <property type="molecule type" value="Genomic_DNA"/>
</dbReference>
<sequence length="439" mass="49910">MATTTLLIPRVIARQLTEIAQLGKFSVFPATPKCSHWAVYDSHKTELACPCAPLEPDAKLLIRTMASILQENFVPRSEPCETPFPRADTTQQIKDTKSQKTDYHTSAEIHQRTEDTNPQKQQTSQPTPTPSRPTPTAPKPAVAEAQQRNHPDIKRPIPQPPSSPLPKLAEVSKAEPKTPTGPIPSPTALAGKFKPLTYKPPAIAEYYATKPSRGARHGEAAGERVWPLKEVEAIAPYTVSQEKHTDLLDTERLSKTLGDQYYLRGTKRDSLLRRLHKTQHRAVPHPEAPGSKYPEIRPEMLKHIKELNLDYEDIKRFIDCGIPEKINGWTTHYQYDDYRVELNTSSNTVLNVEDERDFYDEFLDDTSEEELPYTFAPAVEHYMVMRSIPYNRVIRIIEEPKSVDPAPSWLTVYSDDEYRVFVAPDGRTIRSIKPLKEED</sequence>
<dbReference type="RefSeq" id="WP_126500545.1">
    <property type="nucleotide sequence ID" value="NZ_LR134479.1"/>
</dbReference>
<feature type="region of interest" description="Disordered" evidence="1">
    <location>
        <begin position="74"/>
        <end position="188"/>
    </location>
</feature>
<feature type="compositionally biased region" description="Pro residues" evidence="1">
    <location>
        <begin position="127"/>
        <end position="138"/>
    </location>
</feature>
<organism evidence="2 3">
    <name type="scientific">Rothia aeria</name>
    <dbReference type="NCBI Taxonomy" id="172042"/>
    <lineage>
        <taxon>Bacteria</taxon>
        <taxon>Bacillati</taxon>
        <taxon>Actinomycetota</taxon>
        <taxon>Actinomycetes</taxon>
        <taxon>Micrococcales</taxon>
        <taxon>Micrococcaceae</taxon>
        <taxon>Rothia</taxon>
    </lineage>
</organism>
<proteinExistence type="predicted"/>